<comment type="caution">
    <text evidence="1">The sequence shown here is derived from an EMBL/GenBank/DDBJ whole genome shotgun (WGS) entry which is preliminary data.</text>
</comment>
<sequence>MFSLVDCYDGVGTEKNSEEAFYWYQKAAESSNKISFKNRLKVCNICKKPYTGYQWCQQCNSRQFQNDFPKWTSKNEFIDKFIQEAQLNAKNSYEVLEWIPYNKLSDISYHDKGGFSEIHRANWLDGPICSWNFNKQYWNRWNFQTGYKVILKTLNNSSSLKSDFLDEWKHHYNYLMKRCWDSNPSNRPTIIELEHKISEWVRSIGEYYRINRDGSYKIEVPNANNKLKNDIFEFVKANNTLSQEQATNISTTIVQSHSQAYYTSRKLTEISNCLDCMI</sequence>
<keyword evidence="1" id="KW-0808">Transferase</keyword>
<proteinExistence type="predicted"/>
<dbReference type="Proteomes" id="UP000615446">
    <property type="component" value="Unassembled WGS sequence"/>
</dbReference>
<keyword evidence="1" id="KW-0418">Kinase</keyword>
<evidence type="ECO:0000313" key="2">
    <source>
        <dbReference type="Proteomes" id="UP000615446"/>
    </source>
</evidence>
<dbReference type="OrthoDB" id="2401847at2759"/>
<evidence type="ECO:0000313" key="1">
    <source>
        <dbReference type="EMBL" id="GET03113.1"/>
    </source>
</evidence>
<dbReference type="Gene3D" id="1.25.40.10">
    <property type="entry name" value="Tetratricopeptide repeat domain"/>
    <property type="match status" value="1"/>
</dbReference>
<dbReference type="InterPro" id="IPR011990">
    <property type="entry name" value="TPR-like_helical_dom_sf"/>
</dbReference>
<name>A0A8H3MD24_9GLOM</name>
<accession>A0A8H3MD24</accession>
<dbReference type="EMBL" id="BLAL01000319">
    <property type="protein sequence ID" value="GET03113.1"/>
    <property type="molecule type" value="Genomic_DNA"/>
</dbReference>
<reference evidence="1" key="1">
    <citation type="submission" date="2019-10" db="EMBL/GenBank/DDBJ databases">
        <title>Conservation and host-specific expression of non-tandemly repeated heterogenous ribosome RNA gene in arbuscular mycorrhizal fungi.</title>
        <authorList>
            <person name="Maeda T."/>
            <person name="Kobayashi Y."/>
            <person name="Nakagawa T."/>
            <person name="Ezawa T."/>
            <person name="Yamaguchi K."/>
            <person name="Bino T."/>
            <person name="Nishimoto Y."/>
            <person name="Shigenobu S."/>
            <person name="Kawaguchi M."/>
        </authorList>
    </citation>
    <scope>NUCLEOTIDE SEQUENCE</scope>
    <source>
        <strain evidence="1">HR1</strain>
    </source>
</reference>
<dbReference type="GO" id="GO:0016301">
    <property type="term" value="F:kinase activity"/>
    <property type="evidence" value="ECO:0007669"/>
    <property type="project" value="UniProtKB-KW"/>
</dbReference>
<organism evidence="1 2">
    <name type="scientific">Rhizophagus clarus</name>
    <dbReference type="NCBI Taxonomy" id="94130"/>
    <lineage>
        <taxon>Eukaryota</taxon>
        <taxon>Fungi</taxon>
        <taxon>Fungi incertae sedis</taxon>
        <taxon>Mucoromycota</taxon>
        <taxon>Glomeromycotina</taxon>
        <taxon>Glomeromycetes</taxon>
        <taxon>Glomerales</taxon>
        <taxon>Glomeraceae</taxon>
        <taxon>Rhizophagus</taxon>
    </lineage>
</organism>
<gene>
    <name evidence="1" type="ORF">RCL2_002945800</name>
</gene>
<dbReference type="Gene3D" id="1.10.10.1010">
    <property type="entry name" value="Intein homing endonuclease, domain IV"/>
    <property type="match status" value="1"/>
</dbReference>
<protein>
    <submittedName>
        <fullName evidence="1">Kinase-like domain-containing protein</fullName>
    </submittedName>
</protein>
<dbReference type="AlphaFoldDB" id="A0A8H3MD24"/>